<accession>A0A242NVX4</accession>
<comment type="caution">
    <text evidence="1">The sequence shown here is derived from an EMBL/GenBank/DDBJ whole genome shotgun (WGS) entry which is preliminary data.</text>
</comment>
<dbReference type="PROSITE" id="PS51257">
    <property type="entry name" value="PROKAR_LIPOPROTEIN"/>
    <property type="match status" value="1"/>
</dbReference>
<evidence type="ECO:0008006" key="3">
    <source>
        <dbReference type="Google" id="ProtNLM"/>
    </source>
</evidence>
<dbReference type="InterPro" id="IPR011990">
    <property type="entry name" value="TPR-like_helical_dom_sf"/>
</dbReference>
<protein>
    <recommendedName>
        <fullName evidence="3">Tetratricopeptide repeat protein</fullName>
    </recommendedName>
</protein>
<reference evidence="1 2" key="1">
    <citation type="submission" date="2017-03" db="EMBL/GenBank/DDBJ databases">
        <title>Comparative genomics of honeybee gut symbionts reveal geographically distinct and subgroup specific antibiotic resistance.</title>
        <authorList>
            <person name="Ludvigsen J."/>
            <person name="Porcellato D."/>
            <person name="Labee-Lund T.M."/>
            <person name="Amdam G.V."/>
            <person name="Rudi K."/>
        </authorList>
    </citation>
    <scope>NUCLEOTIDE SEQUENCE [LARGE SCALE GENOMIC DNA]</scope>
    <source>
        <strain evidence="1 2">A-4-12</strain>
    </source>
</reference>
<proteinExistence type="predicted"/>
<dbReference type="EMBL" id="NASK01000081">
    <property type="protein sequence ID" value="OTQ51152.1"/>
    <property type="molecule type" value="Genomic_DNA"/>
</dbReference>
<name>A0A242NVX4_9GAMM</name>
<evidence type="ECO:0000313" key="1">
    <source>
        <dbReference type="EMBL" id="OTQ51152.1"/>
    </source>
</evidence>
<dbReference type="Gene3D" id="1.25.40.10">
    <property type="entry name" value="Tetratricopeptide repeat domain"/>
    <property type="match status" value="1"/>
</dbReference>
<dbReference type="OrthoDB" id="8612678at2"/>
<dbReference type="AlphaFoldDB" id="A0A242NVX4"/>
<dbReference type="Proteomes" id="UP000194968">
    <property type="component" value="Unassembled WGS sequence"/>
</dbReference>
<organism evidence="1 2">
    <name type="scientific">Gilliamella apis</name>
    <dbReference type="NCBI Taxonomy" id="1970738"/>
    <lineage>
        <taxon>Bacteria</taxon>
        <taxon>Pseudomonadati</taxon>
        <taxon>Pseudomonadota</taxon>
        <taxon>Gammaproteobacteria</taxon>
        <taxon>Orbales</taxon>
        <taxon>Orbaceae</taxon>
        <taxon>Gilliamella</taxon>
    </lineage>
</organism>
<sequence length="464" mass="53213">MIRIIIAGLLMFLLMSCTHERTSQDAYAEGNYLESINLLAAKIEEKSEENFKQTDAAQLCQLVTDVMNKYEDELASTNNTDYKKRIEIYERLLEMNKRLTNRFYSAELVNFFDKYPAESLRQIIAKDFYDYGNSITGTDSDSYHTKAELYKSGLSYYSYRNIATLYKNANSKYMQIAAKDFYDQGRNFEKQKDYNAASEAFSQASSVYQPLGKYKDSDKRAYDNAKKHATLMAEEAYQKGKNLAKGADRRSTFRSVGEYYRQAADVYSRFGRYKDAASLAEKYLDKGLISVYFHSDDHCSDVSSAFSANYLSFVSSPSGADIIINVTCNSRYYSPQQSYNMEIKREKVFDKYVEQTDAQGHTTQVETFKEVSYNESTRTYRNSLTLLTEISVTGLINSSSSFTIEKSSEKYEVHYWGGDVPSHVHDYNEGVLESPHELEQRAKSEQSAELRSILDSIAQDLSYL</sequence>
<dbReference type="RefSeq" id="WP_086320188.1">
    <property type="nucleotide sequence ID" value="NZ_NASK01000081.1"/>
</dbReference>
<evidence type="ECO:0000313" key="2">
    <source>
        <dbReference type="Proteomes" id="UP000194968"/>
    </source>
</evidence>
<gene>
    <name evidence="1" type="ORF">B6D06_03230</name>
</gene>